<dbReference type="PRINTS" id="PR00149">
    <property type="entry name" value="FUMRATELYASE"/>
</dbReference>
<dbReference type="Gene3D" id="1.10.40.30">
    <property type="entry name" value="Fumarase/aspartase (C-terminal domain)"/>
    <property type="match status" value="1"/>
</dbReference>
<evidence type="ECO:0000256" key="11">
    <source>
        <dbReference type="ARBA" id="ARBA00049115"/>
    </source>
</evidence>
<dbReference type="RefSeq" id="WP_014767299.1">
    <property type="nucleotide sequence ID" value="NC_018001.1"/>
</dbReference>
<dbReference type="InterPro" id="IPR000362">
    <property type="entry name" value="Fumarate_lyase_fam"/>
</dbReference>
<sequence>MSGSICPLEWRYGSTEMRRVFSRRNIMDTYIAVEAAILKGLEEAGLAPSGCWSKVESLKGTLDPAEVDRLESRIGHDIAAIAEIISNRIDEPCSRFVHLGATSYDIVDTTWALILGEALELTRARLIEVIKLLVSLVEKYRDTIIVGRTHARHALPITFGFKMANYAYELTRSLQRLRELNERVVRSKISGAVGTMAGWLKQGLIVENTASSHLGLKPHLITTQVAPRDGFAEVIADLAILASQLERLSLEVRELMRDEISEVYIDTSEVGSSAMPHKRNPSVPERVCGLSRVIRGLLVSSMENIALMHERDLTNSSSERVIIPHAFLIIDQMLLDTISILRGLRVDEVSTSRNLELTQGRIMSECIMVKLVLRKGYSRIQAHELLRKLSRASIQENKHLREILMENGLYDDEIGECFDYSKYLGNYSELIDRVLKYVREQIEVGSM</sequence>
<organism evidence="15 16">
    <name type="scientific">Desulfurococcus amylolyticus DSM 16532</name>
    <dbReference type="NCBI Taxonomy" id="768672"/>
    <lineage>
        <taxon>Archaea</taxon>
        <taxon>Thermoproteota</taxon>
        <taxon>Thermoprotei</taxon>
        <taxon>Desulfurococcales</taxon>
        <taxon>Desulfurococcaceae</taxon>
        <taxon>Desulfurococcus</taxon>
    </lineage>
</organism>
<dbReference type="InterPro" id="IPR024083">
    <property type="entry name" value="Fumarase/histidase_N"/>
</dbReference>
<dbReference type="GO" id="GO:0044208">
    <property type="term" value="P:'de novo' AMP biosynthetic process"/>
    <property type="evidence" value="ECO:0007669"/>
    <property type="project" value="UniProtKB-UniPathway"/>
</dbReference>
<dbReference type="Proteomes" id="UP000006175">
    <property type="component" value="Chromosome"/>
</dbReference>
<evidence type="ECO:0000256" key="3">
    <source>
        <dbReference type="ARBA" id="ARBA00008273"/>
    </source>
</evidence>
<keyword evidence="7 13" id="KW-0456">Lyase</keyword>
<dbReference type="OrthoDB" id="26319at2157"/>
<comment type="catalytic activity">
    <reaction evidence="8">
        <text>(2S)-2-[5-amino-1-(5-phospho-beta-D-ribosyl)imidazole-4-carboxamido]succinate = 5-amino-1-(5-phospho-beta-D-ribosyl)imidazole-4-carboxamide + fumarate</text>
        <dbReference type="Rhea" id="RHEA:23920"/>
        <dbReference type="ChEBI" id="CHEBI:29806"/>
        <dbReference type="ChEBI" id="CHEBI:58443"/>
        <dbReference type="ChEBI" id="CHEBI:58475"/>
        <dbReference type="EC" id="4.3.2.2"/>
    </reaction>
    <physiologicalReaction direction="left-to-right" evidence="8">
        <dbReference type="Rhea" id="RHEA:23921"/>
    </physiologicalReaction>
</comment>
<dbReference type="Pfam" id="PF00206">
    <property type="entry name" value="Lyase_1"/>
    <property type="match status" value="1"/>
</dbReference>
<gene>
    <name evidence="15" type="ORF">Desfe_0494</name>
</gene>
<dbReference type="KEGG" id="dfd:Desfe_0494"/>
<dbReference type="NCBIfam" id="TIGR00928">
    <property type="entry name" value="purB"/>
    <property type="match status" value="1"/>
</dbReference>
<dbReference type="EMBL" id="CP003321">
    <property type="protein sequence ID" value="AFL66398.1"/>
    <property type="molecule type" value="Genomic_DNA"/>
</dbReference>
<dbReference type="InterPro" id="IPR019468">
    <property type="entry name" value="AdenyloSucc_lyase_C"/>
</dbReference>
<dbReference type="eggNOG" id="arCOG01747">
    <property type="taxonomic scope" value="Archaea"/>
</dbReference>
<evidence type="ECO:0000256" key="6">
    <source>
        <dbReference type="ARBA" id="ARBA00017058"/>
    </source>
</evidence>
<evidence type="ECO:0000256" key="7">
    <source>
        <dbReference type="ARBA" id="ARBA00023239"/>
    </source>
</evidence>
<dbReference type="Gene3D" id="1.10.275.10">
    <property type="entry name" value="Fumarase/aspartase (N-terminal domain)"/>
    <property type="match status" value="1"/>
</dbReference>
<evidence type="ECO:0000256" key="13">
    <source>
        <dbReference type="RuleBase" id="RU361172"/>
    </source>
</evidence>
<dbReference type="Pfam" id="PF10397">
    <property type="entry name" value="ADSL_C"/>
    <property type="match status" value="1"/>
</dbReference>
<keyword evidence="16" id="KW-1185">Reference proteome</keyword>
<dbReference type="GeneID" id="13062183"/>
<keyword evidence="13" id="KW-0658">Purine biosynthesis</keyword>
<evidence type="ECO:0000256" key="2">
    <source>
        <dbReference type="ARBA" id="ARBA00004734"/>
    </source>
</evidence>
<evidence type="ECO:0000256" key="5">
    <source>
        <dbReference type="ARBA" id="ARBA00012339"/>
    </source>
</evidence>
<comment type="similarity">
    <text evidence="3 13">Belongs to the lyase 1 family. Adenylosuccinate lyase subfamily.</text>
</comment>
<comment type="pathway">
    <text evidence="2 13">Purine metabolism; AMP biosynthesis via de novo pathway; AMP from IMP: step 2/2.</text>
</comment>
<name>I3XR24_DESAM</name>
<evidence type="ECO:0000256" key="1">
    <source>
        <dbReference type="ARBA" id="ARBA00004706"/>
    </source>
</evidence>
<dbReference type="HOGENOM" id="CLU_030949_0_1_2"/>
<accession>I3XR24</accession>
<dbReference type="GO" id="GO:0006189">
    <property type="term" value="P:'de novo' IMP biosynthetic process"/>
    <property type="evidence" value="ECO:0007669"/>
    <property type="project" value="UniProtKB-UniPathway"/>
</dbReference>
<dbReference type="PANTHER" id="PTHR43172:SF1">
    <property type="entry name" value="ADENYLOSUCCINATE LYASE"/>
    <property type="match status" value="1"/>
</dbReference>
<evidence type="ECO:0000259" key="14">
    <source>
        <dbReference type="SMART" id="SM00998"/>
    </source>
</evidence>
<evidence type="ECO:0000256" key="12">
    <source>
        <dbReference type="NCBIfam" id="TIGR00928"/>
    </source>
</evidence>
<comment type="function">
    <text evidence="9">Catalyzes two reactions in de novo purine nucleotide biosynthesis. Catalyzes the breakdown of 5-aminoimidazole- (N-succinylocarboxamide) ribotide (SAICAR or 2-[5-amino-1-(5-phospho-beta-D-ribosyl)imidazole-4-carboxamido]succinate) to 5-aminoimidazole-4-carboxamide ribotide (AICAR or 5-amino-1-(5-phospho-beta-D-ribosyl)imidazole-4-carboxamide) and fumarate, and of adenylosuccinate (ADS or N(6)-(1,2-dicarboxyethyl)-AMP) to adenosine monophosphate (AMP) and fumarate.</text>
</comment>
<comment type="subunit">
    <text evidence="4">Homotetramer. Residues from neighboring subunits contribute catalytic and substrate-binding residues to each active site.</text>
</comment>
<evidence type="ECO:0000256" key="4">
    <source>
        <dbReference type="ARBA" id="ARBA00011668"/>
    </source>
</evidence>
<dbReference type="SUPFAM" id="SSF48557">
    <property type="entry name" value="L-aspartase-like"/>
    <property type="match status" value="1"/>
</dbReference>
<feature type="domain" description="Adenylosuccinate lyase C-terminal" evidence="14">
    <location>
        <begin position="359"/>
        <end position="435"/>
    </location>
</feature>
<protein>
    <recommendedName>
        <fullName evidence="6 12">Adenylosuccinate lyase</fullName>
        <shortName evidence="13">ASL</shortName>
        <ecNumber evidence="5 12">4.3.2.2</ecNumber>
    </recommendedName>
    <alternativeName>
        <fullName evidence="10 13">Adenylosuccinase</fullName>
    </alternativeName>
</protein>
<comment type="pathway">
    <text evidence="1 13">Purine metabolism; IMP biosynthesis via de novo pathway; 5-amino-1-(5-phospho-D-ribosyl)imidazole-4-carboxamide from 5-amino-1-(5-phospho-D-ribosyl)imidazole-4-carboxylate: step 2/2.</text>
</comment>
<proteinExistence type="inferred from homology"/>
<dbReference type="InterPro" id="IPR020557">
    <property type="entry name" value="Fumarate_lyase_CS"/>
</dbReference>
<dbReference type="UniPathway" id="UPA00075">
    <property type="reaction ID" value="UER00336"/>
</dbReference>
<dbReference type="GO" id="GO:0070626">
    <property type="term" value="F:(S)-2-(5-amino-1-(5-phospho-D-ribosyl)imidazole-4-carboxamido) succinate lyase (fumarate-forming) activity"/>
    <property type="evidence" value="ECO:0007669"/>
    <property type="project" value="TreeGrafter"/>
</dbReference>
<dbReference type="InterPro" id="IPR022761">
    <property type="entry name" value="Fumarate_lyase_N"/>
</dbReference>
<evidence type="ECO:0000256" key="10">
    <source>
        <dbReference type="ARBA" id="ARBA00030717"/>
    </source>
</evidence>
<evidence type="ECO:0000256" key="9">
    <source>
        <dbReference type="ARBA" id="ARBA00025012"/>
    </source>
</evidence>
<evidence type="ECO:0000256" key="8">
    <source>
        <dbReference type="ARBA" id="ARBA00024477"/>
    </source>
</evidence>
<dbReference type="PRINTS" id="PR00145">
    <property type="entry name" value="ARGSUCLYASE"/>
</dbReference>
<dbReference type="PROSITE" id="PS00163">
    <property type="entry name" value="FUMARATE_LYASES"/>
    <property type="match status" value="1"/>
</dbReference>
<dbReference type="AlphaFoldDB" id="I3XR24"/>
<evidence type="ECO:0000313" key="15">
    <source>
        <dbReference type="EMBL" id="AFL66398.1"/>
    </source>
</evidence>
<dbReference type="SMART" id="SM00998">
    <property type="entry name" value="ADSL_C"/>
    <property type="match status" value="1"/>
</dbReference>
<evidence type="ECO:0000313" key="16">
    <source>
        <dbReference type="Proteomes" id="UP000006175"/>
    </source>
</evidence>
<dbReference type="EC" id="4.3.2.2" evidence="5 12"/>
<dbReference type="GO" id="GO:0005829">
    <property type="term" value="C:cytosol"/>
    <property type="evidence" value="ECO:0007669"/>
    <property type="project" value="TreeGrafter"/>
</dbReference>
<comment type="catalytic activity">
    <reaction evidence="11">
        <text>N(6)-(1,2-dicarboxyethyl)-AMP = fumarate + AMP</text>
        <dbReference type="Rhea" id="RHEA:16853"/>
        <dbReference type="ChEBI" id="CHEBI:29806"/>
        <dbReference type="ChEBI" id="CHEBI:57567"/>
        <dbReference type="ChEBI" id="CHEBI:456215"/>
        <dbReference type="EC" id="4.3.2.2"/>
    </reaction>
    <physiologicalReaction direction="left-to-right" evidence="11">
        <dbReference type="Rhea" id="RHEA:16854"/>
    </physiologicalReaction>
</comment>
<dbReference type="InterPro" id="IPR004769">
    <property type="entry name" value="Pur_lyase"/>
</dbReference>
<dbReference type="Gene3D" id="1.20.200.10">
    <property type="entry name" value="Fumarase/aspartase (Central domain)"/>
    <property type="match status" value="1"/>
</dbReference>
<dbReference type="UniPathway" id="UPA00074">
    <property type="reaction ID" value="UER00132"/>
</dbReference>
<dbReference type="GO" id="GO:0004018">
    <property type="term" value="F:N6-(1,2-dicarboxyethyl)AMP AMP-lyase (fumarate-forming) activity"/>
    <property type="evidence" value="ECO:0007669"/>
    <property type="project" value="UniProtKB-UniRule"/>
</dbReference>
<dbReference type="InterPro" id="IPR008948">
    <property type="entry name" value="L-Aspartase-like"/>
</dbReference>
<dbReference type="PANTHER" id="PTHR43172">
    <property type="entry name" value="ADENYLOSUCCINATE LYASE"/>
    <property type="match status" value="1"/>
</dbReference>
<reference evidence="15 16" key="1">
    <citation type="journal article" date="2012" name="J. Bacteriol.">
        <title>Complete Genome Sequence of Desulfurococcus fermentans, a Hyperthermophilic Cellulolytic Crenarchaeon Isolated from a Freshwater Hot Spring in Kamchatka, Russia.</title>
        <authorList>
            <person name="Susanti D."/>
            <person name="Johnson E.F."/>
            <person name="Rodriguez J.R."/>
            <person name="Anderson I."/>
            <person name="Perevalova A.A."/>
            <person name="Kyrpides N."/>
            <person name="Lucas S."/>
            <person name="Han J."/>
            <person name="Lapidus A."/>
            <person name="Cheng J.F."/>
            <person name="Goodwin L."/>
            <person name="Pitluck S."/>
            <person name="Mavrommatis K."/>
            <person name="Peters L."/>
            <person name="Land M.L."/>
            <person name="Hauser L."/>
            <person name="Gopalan V."/>
            <person name="Chan P.P."/>
            <person name="Lowe T.M."/>
            <person name="Atomi H."/>
            <person name="Bonch-Osmolovskaya E.A."/>
            <person name="Woyke T."/>
            <person name="Mukhopadhyay B."/>
        </authorList>
    </citation>
    <scope>NUCLEOTIDE SEQUENCE [LARGE SCALE GENOMIC DNA]</scope>
    <source>
        <strain evidence="15 16">DSM 16532</strain>
    </source>
</reference>